<dbReference type="SUPFAM" id="SSF48403">
    <property type="entry name" value="Ankyrin repeat"/>
    <property type="match status" value="2"/>
</dbReference>
<feature type="region of interest" description="Disordered" evidence="6">
    <location>
        <begin position="477"/>
        <end position="530"/>
    </location>
</feature>
<feature type="compositionally biased region" description="Basic and acidic residues" evidence="6">
    <location>
        <begin position="758"/>
        <end position="768"/>
    </location>
</feature>
<dbReference type="GO" id="GO:0051015">
    <property type="term" value="F:actin filament binding"/>
    <property type="evidence" value="ECO:0007669"/>
    <property type="project" value="TreeGrafter"/>
</dbReference>
<dbReference type="STRING" id="1706337.A0A341C3R5"/>
<protein>
    <submittedName>
        <fullName evidence="8">Espin-like protein</fullName>
    </submittedName>
</protein>
<dbReference type="PANTHER" id="PTHR24153:SF0">
    <property type="entry name" value="ESPIN-LIKE PROTEIN"/>
    <property type="match status" value="1"/>
</dbReference>
<feature type="repeat" description="ANK" evidence="5">
    <location>
        <begin position="103"/>
        <end position="127"/>
    </location>
</feature>
<keyword evidence="7" id="KW-1185">Reference proteome</keyword>
<dbReference type="InParanoid" id="A0A341C3R5"/>
<evidence type="ECO:0000256" key="3">
    <source>
        <dbReference type="ARBA" id="ARBA00022740"/>
    </source>
</evidence>
<feature type="region of interest" description="Disordered" evidence="6">
    <location>
        <begin position="1049"/>
        <end position="1091"/>
    </location>
</feature>
<proteinExistence type="predicted"/>
<evidence type="ECO:0000313" key="8">
    <source>
        <dbReference type="RefSeq" id="XP_024608552.1"/>
    </source>
</evidence>
<dbReference type="GO" id="GO:0032420">
    <property type="term" value="C:stereocilium"/>
    <property type="evidence" value="ECO:0007669"/>
    <property type="project" value="UniProtKB-SubCell"/>
</dbReference>
<evidence type="ECO:0000313" key="7">
    <source>
        <dbReference type="Proteomes" id="UP000252040"/>
    </source>
</evidence>
<feature type="repeat" description="ANK" evidence="5">
    <location>
        <begin position="238"/>
        <end position="265"/>
    </location>
</feature>
<dbReference type="InterPro" id="IPR052420">
    <property type="entry name" value="Espin/Espin-like"/>
</dbReference>
<dbReference type="PROSITE" id="PS50088">
    <property type="entry name" value="ANK_REPEAT"/>
    <property type="match status" value="5"/>
</dbReference>
<dbReference type="CTD" id="339768"/>
<evidence type="ECO:0000256" key="1">
    <source>
        <dbReference type="ARBA" id="ARBA00004645"/>
    </source>
</evidence>
<evidence type="ECO:0000256" key="6">
    <source>
        <dbReference type="SAM" id="MobiDB-lite"/>
    </source>
</evidence>
<evidence type="ECO:0000256" key="2">
    <source>
        <dbReference type="ARBA" id="ARBA00022737"/>
    </source>
</evidence>
<dbReference type="InterPro" id="IPR036770">
    <property type="entry name" value="Ankyrin_rpt-contain_sf"/>
</dbReference>
<keyword evidence="4 5" id="KW-0040">ANK repeat</keyword>
<dbReference type="InterPro" id="IPR002110">
    <property type="entry name" value="Ankyrin_rpt"/>
</dbReference>
<dbReference type="FunFam" id="1.25.40.20:FF:000295">
    <property type="entry name" value="Espin like"/>
    <property type="match status" value="1"/>
</dbReference>
<feature type="repeat" description="ANK" evidence="5">
    <location>
        <begin position="204"/>
        <end position="237"/>
    </location>
</feature>
<keyword evidence="2" id="KW-0677">Repeat</keyword>
<dbReference type="PANTHER" id="PTHR24153">
    <property type="entry name" value="ESPIN"/>
    <property type="match status" value="1"/>
</dbReference>
<feature type="repeat" description="ANK" evidence="5">
    <location>
        <begin position="270"/>
        <end position="302"/>
    </location>
</feature>
<gene>
    <name evidence="8" type="primary">ESPNL</name>
</gene>
<name>A0A341C3R5_NEOAA</name>
<dbReference type="SMART" id="SM00248">
    <property type="entry name" value="ANK"/>
    <property type="match status" value="8"/>
</dbReference>
<accession>A0A341C3R5</accession>
<dbReference type="KEGG" id="nasi:112404700"/>
<feature type="compositionally biased region" description="Pro residues" evidence="6">
    <location>
        <begin position="477"/>
        <end position="488"/>
    </location>
</feature>
<dbReference type="GO" id="GO:0007605">
    <property type="term" value="P:sensory perception of sound"/>
    <property type="evidence" value="ECO:0007669"/>
    <property type="project" value="UniProtKB-KW"/>
</dbReference>
<reference evidence="8" key="1">
    <citation type="submission" date="2025-08" db="UniProtKB">
        <authorList>
            <consortium name="RefSeq"/>
        </authorList>
    </citation>
    <scope>IDENTIFICATION</scope>
    <source>
        <tissue evidence="8">Meat</tissue>
    </source>
</reference>
<dbReference type="FunFam" id="1.25.40.20:FF:000268">
    <property type="entry name" value="Espin like"/>
    <property type="match status" value="1"/>
</dbReference>
<keyword evidence="3" id="KW-1009">Hearing</keyword>
<evidence type="ECO:0000256" key="5">
    <source>
        <dbReference type="PROSITE-ProRule" id="PRU00023"/>
    </source>
</evidence>
<comment type="subcellular location">
    <subcellularLocation>
        <location evidence="1">Cell projection</location>
        <location evidence="1">Stereocilium</location>
    </subcellularLocation>
</comment>
<feature type="compositionally biased region" description="Basic and acidic residues" evidence="6">
    <location>
        <begin position="907"/>
        <end position="916"/>
    </location>
</feature>
<dbReference type="GO" id="GO:0051017">
    <property type="term" value="P:actin filament bundle assembly"/>
    <property type="evidence" value="ECO:0007669"/>
    <property type="project" value="TreeGrafter"/>
</dbReference>
<organism evidence="7 8">
    <name type="scientific">Neophocaena asiaeorientalis asiaeorientalis</name>
    <name type="common">Yangtze finless porpoise</name>
    <name type="synonym">Neophocaena phocaenoides subsp. asiaeorientalis</name>
    <dbReference type="NCBI Taxonomy" id="1706337"/>
    <lineage>
        <taxon>Eukaryota</taxon>
        <taxon>Metazoa</taxon>
        <taxon>Chordata</taxon>
        <taxon>Craniata</taxon>
        <taxon>Vertebrata</taxon>
        <taxon>Euteleostomi</taxon>
        <taxon>Mammalia</taxon>
        <taxon>Eutheria</taxon>
        <taxon>Laurasiatheria</taxon>
        <taxon>Artiodactyla</taxon>
        <taxon>Whippomorpha</taxon>
        <taxon>Cetacea</taxon>
        <taxon>Odontoceti</taxon>
        <taxon>Phocoenidae</taxon>
        <taxon>Neophocaena</taxon>
    </lineage>
</organism>
<feature type="region of interest" description="Disordered" evidence="6">
    <location>
        <begin position="907"/>
        <end position="932"/>
    </location>
</feature>
<dbReference type="GO" id="GO:0005737">
    <property type="term" value="C:cytoplasm"/>
    <property type="evidence" value="ECO:0007669"/>
    <property type="project" value="TreeGrafter"/>
</dbReference>
<dbReference type="AlphaFoldDB" id="A0A341C3R5"/>
<feature type="region of interest" description="Disordered" evidence="6">
    <location>
        <begin position="699"/>
        <end position="726"/>
    </location>
</feature>
<dbReference type="Pfam" id="PF12796">
    <property type="entry name" value="Ank_2"/>
    <property type="match status" value="3"/>
</dbReference>
<evidence type="ECO:0000256" key="4">
    <source>
        <dbReference type="ARBA" id="ARBA00023043"/>
    </source>
</evidence>
<feature type="region of interest" description="Disordered" evidence="6">
    <location>
        <begin position="758"/>
        <end position="783"/>
    </location>
</feature>
<sequence>MEEQRALVAAKDGDLATLERLLEAGALGPGVTDALGAGLVHHATRAGHLACVKFLVQRAQLPGNQRAHNGATPVHDAAATGSLAEMCWLVREGGCGLQDRDSSGVSPLHLAARFGHPVLVEWLLREGHAATLETLEGALPLHHAAVSGDLTCLKLLTAAHGSGVNRRTRSGASPLYLACQEGHLHLAQFLVKDCGADVHLRALDGMSALHAAAARGHYSLVVWLVTFTDIGLTARDNEGATVLHFAARGGHTPILDRLLLMGAPIMRDSWGGTPLHDAAENGQMECCQTLLSHRVDPALRDEDGYTAADLAEDQGSRGSREAALGGTAGRGTETCPVGGAPFLGGFAGPGFTRCPLRGLREAREGQALPRPHHLDLDQALPPPGPGVPLCTVRAWASLTPKEWAGQLGSWLQGQLLGAAAATAPDGPGQPQLPVLTAQHLLLKVLPAGAWRTLPALSDQGSWALGTDSCRVPLLMAPPPPPPFPPPPLSAARHSLEDGRRGGPGVGDPTVAASLSPAWPGQPDQPLPREHVTRTAPPRVTTGATAVPMVTETAAGGAPDSLVALQLDGLPAGDLDGLVPTRDERGRPIPEWKRQVMVRKLQARLGAAPAPEVQDDGGSTGATEQAAWRYSQTHQAILGPFGELLTEDDLVYLEKQIADLQLRRRCQEYESELGRLAAELQALLPAPLVSVTVNSHFLPRAPGLEGEEGPSPEVEPEGSGGASQATPGAQPLPFWCSHVARLVRSLSLLLKGVNGLVQGEERPPLEAPREAPASPPRSEAQREIQECGVSVRTLRGNFESAPGRPCTPSPGPCELGPQPGPCLRGCWPSPLQPRGGPIGGEPGPGDAEEASDSGISCEEAPSEAGAVPGPDLASLRKERIVMLFLSHWKKSAYTPALKTVACRTLEARRVQPRRREAAGGPQLPSPPSSESPRLGHLWQQRTIIAHLLGNWKSILAHVPARQLRRLSRRPHGPLSPEGYFQLLECDLSAEERKMRHLLCFEVFEHLGAHGWEAARAFHKAVTDEVAAGRRAWTDGFEDIKARFFGSSRSHPWGAEPGRKSGLTPLRPLPHAGPSGGPGPAAQRLGSGPQRGSFNSEDICGYIDRSFAFWKEKEAEMFSFGE</sequence>
<feature type="region of interest" description="Disordered" evidence="6">
    <location>
        <begin position="832"/>
        <end position="870"/>
    </location>
</feature>
<dbReference type="Proteomes" id="UP000252040">
    <property type="component" value="Unplaced"/>
</dbReference>
<feature type="compositionally biased region" description="Acidic residues" evidence="6">
    <location>
        <begin position="704"/>
        <end position="715"/>
    </location>
</feature>
<dbReference type="Gene3D" id="1.25.40.20">
    <property type="entry name" value="Ankyrin repeat-containing domain"/>
    <property type="match status" value="3"/>
</dbReference>
<dbReference type="FunCoup" id="A0A341C3R5">
    <property type="interactions" value="33"/>
</dbReference>
<dbReference type="PROSITE" id="PS50297">
    <property type="entry name" value="ANK_REP_REGION"/>
    <property type="match status" value="4"/>
</dbReference>
<dbReference type="GeneID" id="112404700"/>
<feature type="region of interest" description="Disordered" evidence="6">
    <location>
        <begin position="311"/>
        <end position="331"/>
    </location>
</feature>
<dbReference type="RefSeq" id="XP_024608552.1">
    <property type="nucleotide sequence ID" value="XM_024752784.1"/>
</dbReference>
<feature type="repeat" description="ANK" evidence="5">
    <location>
        <begin position="170"/>
        <end position="192"/>
    </location>
</feature>